<evidence type="ECO:0000313" key="2">
    <source>
        <dbReference type="EMBL" id="KAF8440887.1"/>
    </source>
</evidence>
<gene>
    <name evidence="2" type="ORF">L210DRAFT_3315363</name>
</gene>
<dbReference type="EMBL" id="WHUW01000011">
    <property type="protein sequence ID" value="KAF8440887.1"/>
    <property type="molecule type" value="Genomic_DNA"/>
</dbReference>
<dbReference type="Proteomes" id="UP001194468">
    <property type="component" value="Unassembled WGS sequence"/>
</dbReference>
<evidence type="ECO:0000313" key="3">
    <source>
        <dbReference type="Proteomes" id="UP001194468"/>
    </source>
</evidence>
<dbReference type="InterPro" id="IPR000182">
    <property type="entry name" value="GNAT_dom"/>
</dbReference>
<protein>
    <submittedName>
        <fullName evidence="2">Acyl-CoA N-acyltransferase</fullName>
    </submittedName>
</protein>
<organism evidence="2 3">
    <name type="scientific">Boletus edulis BED1</name>
    <dbReference type="NCBI Taxonomy" id="1328754"/>
    <lineage>
        <taxon>Eukaryota</taxon>
        <taxon>Fungi</taxon>
        <taxon>Dikarya</taxon>
        <taxon>Basidiomycota</taxon>
        <taxon>Agaricomycotina</taxon>
        <taxon>Agaricomycetes</taxon>
        <taxon>Agaricomycetidae</taxon>
        <taxon>Boletales</taxon>
        <taxon>Boletineae</taxon>
        <taxon>Boletaceae</taxon>
        <taxon>Boletoideae</taxon>
        <taxon>Boletus</taxon>
    </lineage>
</organism>
<dbReference type="PROSITE" id="PS51186">
    <property type="entry name" value="GNAT"/>
    <property type="match status" value="1"/>
</dbReference>
<feature type="non-terminal residue" evidence="2">
    <location>
        <position position="108"/>
    </location>
</feature>
<dbReference type="Pfam" id="PF13302">
    <property type="entry name" value="Acetyltransf_3"/>
    <property type="match status" value="1"/>
</dbReference>
<proteinExistence type="predicted"/>
<comment type="caution">
    <text evidence="2">The sequence shown here is derived from an EMBL/GenBank/DDBJ whole genome shotgun (WGS) entry which is preliminary data.</text>
</comment>
<dbReference type="SUPFAM" id="SSF55729">
    <property type="entry name" value="Acyl-CoA N-acyltransferases (Nat)"/>
    <property type="match status" value="1"/>
</dbReference>
<dbReference type="AlphaFoldDB" id="A0AAD4BW98"/>
<sequence>YTEADLDDLMRLWNDPRVQPLGPQFKSTSAHRWRAPSIVRRRSMGELIGQVVLHVPERKNRNGTYGACLLPAFWNRGYGSEVTAFIVDYAFRWIGLQWLSLSVFASND</sequence>
<feature type="non-terminal residue" evidence="2">
    <location>
        <position position="1"/>
    </location>
</feature>
<dbReference type="InterPro" id="IPR016181">
    <property type="entry name" value="Acyl_CoA_acyltransferase"/>
</dbReference>
<name>A0AAD4BW98_BOLED</name>
<keyword evidence="3" id="KW-1185">Reference proteome</keyword>
<accession>A0AAD4BW98</accession>
<reference evidence="2" key="1">
    <citation type="submission" date="2019-10" db="EMBL/GenBank/DDBJ databases">
        <authorList>
            <consortium name="DOE Joint Genome Institute"/>
            <person name="Kuo A."/>
            <person name="Miyauchi S."/>
            <person name="Kiss E."/>
            <person name="Drula E."/>
            <person name="Kohler A."/>
            <person name="Sanchez-Garcia M."/>
            <person name="Andreopoulos B."/>
            <person name="Barry K.W."/>
            <person name="Bonito G."/>
            <person name="Buee M."/>
            <person name="Carver A."/>
            <person name="Chen C."/>
            <person name="Cichocki N."/>
            <person name="Clum A."/>
            <person name="Culley D."/>
            <person name="Crous P.W."/>
            <person name="Fauchery L."/>
            <person name="Girlanda M."/>
            <person name="Hayes R."/>
            <person name="Keri Z."/>
            <person name="LaButti K."/>
            <person name="Lipzen A."/>
            <person name="Lombard V."/>
            <person name="Magnuson J."/>
            <person name="Maillard F."/>
            <person name="Morin E."/>
            <person name="Murat C."/>
            <person name="Nolan M."/>
            <person name="Ohm R."/>
            <person name="Pangilinan J."/>
            <person name="Pereira M."/>
            <person name="Perotto S."/>
            <person name="Peter M."/>
            <person name="Riley R."/>
            <person name="Sitrit Y."/>
            <person name="Stielow B."/>
            <person name="Szollosi G."/>
            <person name="Zifcakova L."/>
            <person name="Stursova M."/>
            <person name="Spatafora J.W."/>
            <person name="Tedersoo L."/>
            <person name="Vaario L.-M."/>
            <person name="Yamada A."/>
            <person name="Yan M."/>
            <person name="Wang P."/>
            <person name="Xu J."/>
            <person name="Bruns T."/>
            <person name="Baldrian P."/>
            <person name="Vilgalys R."/>
            <person name="Henrissat B."/>
            <person name="Grigoriev I.V."/>
            <person name="Hibbett D."/>
            <person name="Nagy L.G."/>
            <person name="Martin F.M."/>
        </authorList>
    </citation>
    <scope>NUCLEOTIDE SEQUENCE</scope>
    <source>
        <strain evidence="2">BED1</strain>
    </source>
</reference>
<dbReference type="CDD" id="cd04301">
    <property type="entry name" value="NAT_SF"/>
    <property type="match status" value="1"/>
</dbReference>
<dbReference type="GO" id="GO:0016747">
    <property type="term" value="F:acyltransferase activity, transferring groups other than amino-acyl groups"/>
    <property type="evidence" value="ECO:0007669"/>
    <property type="project" value="InterPro"/>
</dbReference>
<feature type="domain" description="N-acetyltransferase" evidence="1">
    <location>
        <begin position="1"/>
        <end position="108"/>
    </location>
</feature>
<dbReference type="Gene3D" id="3.40.630.30">
    <property type="match status" value="1"/>
</dbReference>
<evidence type="ECO:0000259" key="1">
    <source>
        <dbReference type="PROSITE" id="PS51186"/>
    </source>
</evidence>
<reference evidence="2" key="2">
    <citation type="journal article" date="2020" name="Nat. Commun.">
        <title>Large-scale genome sequencing of mycorrhizal fungi provides insights into the early evolution of symbiotic traits.</title>
        <authorList>
            <person name="Miyauchi S."/>
            <person name="Kiss E."/>
            <person name="Kuo A."/>
            <person name="Drula E."/>
            <person name="Kohler A."/>
            <person name="Sanchez-Garcia M."/>
            <person name="Morin E."/>
            <person name="Andreopoulos B."/>
            <person name="Barry K.W."/>
            <person name="Bonito G."/>
            <person name="Buee M."/>
            <person name="Carver A."/>
            <person name="Chen C."/>
            <person name="Cichocki N."/>
            <person name="Clum A."/>
            <person name="Culley D."/>
            <person name="Crous P.W."/>
            <person name="Fauchery L."/>
            <person name="Girlanda M."/>
            <person name="Hayes R.D."/>
            <person name="Keri Z."/>
            <person name="LaButti K."/>
            <person name="Lipzen A."/>
            <person name="Lombard V."/>
            <person name="Magnuson J."/>
            <person name="Maillard F."/>
            <person name="Murat C."/>
            <person name="Nolan M."/>
            <person name="Ohm R.A."/>
            <person name="Pangilinan J."/>
            <person name="Pereira M.F."/>
            <person name="Perotto S."/>
            <person name="Peter M."/>
            <person name="Pfister S."/>
            <person name="Riley R."/>
            <person name="Sitrit Y."/>
            <person name="Stielow J.B."/>
            <person name="Szollosi G."/>
            <person name="Zifcakova L."/>
            <person name="Stursova M."/>
            <person name="Spatafora J.W."/>
            <person name="Tedersoo L."/>
            <person name="Vaario L.M."/>
            <person name="Yamada A."/>
            <person name="Yan M."/>
            <person name="Wang P."/>
            <person name="Xu J."/>
            <person name="Bruns T."/>
            <person name="Baldrian P."/>
            <person name="Vilgalys R."/>
            <person name="Dunand C."/>
            <person name="Henrissat B."/>
            <person name="Grigoriev I.V."/>
            <person name="Hibbett D."/>
            <person name="Nagy L.G."/>
            <person name="Martin F.M."/>
        </authorList>
    </citation>
    <scope>NUCLEOTIDE SEQUENCE</scope>
    <source>
        <strain evidence="2">BED1</strain>
    </source>
</reference>